<name>M2TAQ1_9SPHN</name>
<reference evidence="14 15" key="1">
    <citation type="journal article" date="2013" name="Genome Announc.">
        <title>Draft Genome Sequence of Strain JLT2015T, Belonging to the Family Sphingomonadaceae of the Alphaproteobacteria.</title>
        <authorList>
            <person name="Tang K."/>
            <person name="Liu K."/>
            <person name="Li S."/>
            <person name="Jiao N."/>
        </authorList>
    </citation>
    <scope>NUCLEOTIDE SEQUENCE [LARGE SCALE GENOMIC DNA]</scope>
    <source>
        <strain evidence="14 15">JLT2015</strain>
    </source>
</reference>
<dbReference type="InterPro" id="IPR058199">
    <property type="entry name" value="BlaB//VIM/IMP-1"/>
</dbReference>
<evidence type="ECO:0000256" key="11">
    <source>
        <dbReference type="ARBA" id="ARBA00022833"/>
    </source>
</evidence>
<dbReference type="PANTHER" id="PTHR42951:SF4">
    <property type="entry name" value="ACYL-COENZYME A THIOESTERASE MBLAC2"/>
    <property type="match status" value="1"/>
</dbReference>
<keyword evidence="7" id="KW-0479">Metal-binding</keyword>
<evidence type="ECO:0000256" key="10">
    <source>
        <dbReference type="ARBA" id="ARBA00022801"/>
    </source>
</evidence>
<proteinExistence type="inferred from homology"/>
<evidence type="ECO:0000256" key="5">
    <source>
        <dbReference type="ARBA" id="ARBA00011245"/>
    </source>
</evidence>
<dbReference type="NCBIfam" id="NF033088">
    <property type="entry name" value="bla_subclass_B1"/>
    <property type="match status" value="1"/>
</dbReference>
<comment type="subcellular location">
    <subcellularLocation>
        <location evidence="3">Periplasm</location>
    </subcellularLocation>
</comment>
<comment type="catalytic activity">
    <reaction evidence="1">
        <text>a beta-lactam + H2O = a substituted beta-amino acid</text>
        <dbReference type="Rhea" id="RHEA:20401"/>
        <dbReference type="ChEBI" id="CHEBI:15377"/>
        <dbReference type="ChEBI" id="CHEBI:35627"/>
        <dbReference type="ChEBI" id="CHEBI:140347"/>
        <dbReference type="EC" id="3.5.2.6"/>
    </reaction>
</comment>
<keyword evidence="12" id="KW-0046">Antibiotic resistance</keyword>
<comment type="cofactor">
    <cofactor evidence="2">
        <name>Zn(2+)</name>
        <dbReference type="ChEBI" id="CHEBI:29105"/>
    </cofactor>
</comment>
<feature type="domain" description="Metallo-beta-lactamase" evidence="13">
    <location>
        <begin position="66"/>
        <end position="236"/>
    </location>
</feature>
<accession>M2TAQ1</accession>
<evidence type="ECO:0000256" key="6">
    <source>
        <dbReference type="ARBA" id="ARBA00012865"/>
    </source>
</evidence>
<comment type="similarity">
    <text evidence="4">Belongs to the metallo-beta-lactamase superfamily. Class-B beta-lactamase family.</text>
</comment>
<evidence type="ECO:0000259" key="13">
    <source>
        <dbReference type="SMART" id="SM00849"/>
    </source>
</evidence>
<dbReference type="InterPro" id="IPR001279">
    <property type="entry name" value="Metallo-B-lactamas"/>
</dbReference>
<dbReference type="CDD" id="cd16300">
    <property type="entry name" value="NDM_FIM-like_MBL-B1"/>
    <property type="match status" value="1"/>
</dbReference>
<organism evidence="14 15">
    <name type="scientific">Pacificimonas flava</name>
    <dbReference type="NCBI Taxonomy" id="1234595"/>
    <lineage>
        <taxon>Bacteria</taxon>
        <taxon>Pseudomonadati</taxon>
        <taxon>Pseudomonadota</taxon>
        <taxon>Alphaproteobacteria</taxon>
        <taxon>Sphingomonadales</taxon>
        <taxon>Sphingosinicellaceae</taxon>
        <taxon>Pacificimonas</taxon>
    </lineage>
</organism>
<dbReference type="SUPFAM" id="SSF56281">
    <property type="entry name" value="Metallo-hydrolase/oxidoreductase"/>
    <property type="match status" value="1"/>
</dbReference>
<comment type="caution">
    <text evidence="14">The sequence shown here is derived from an EMBL/GenBank/DDBJ whole genome shotgun (WGS) entry which is preliminary data.</text>
</comment>
<dbReference type="SMART" id="SM00849">
    <property type="entry name" value="Lactamase_B"/>
    <property type="match status" value="1"/>
</dbReference>
<sequence length="259" mass="26699">MPRALPLSLAALALVAGCTGPGDDVSTAAADTAATAEAVPPVRVEPLADGVWMHTSYERIGGAAVPSHGLIVRTGDTVLLVDTGWNDDQTAEILDWADAHDLTVTEAVLTHAHSDKMGGVPVLKARGVRTFAHNLANEDAPARGLEPAETGLFLNPGDSSMVWSGVEVMYPGAGHTRGNLVLGIRGQGIVFGGCLIRPGDATDLGNTADADVPEWAASAERVGWRFEDAGTIVPSHGDPGGRDLIAHTVALAKKAAATR</sequence>
<dbReference type="PROSITE" id="PS51257">
    <property type="entry name" value="PROKAR_LIPOPROTEIN"/>
    <property type="match status" value="1"/>
</dbReference>
<gene>
    <name evidence="14" type="ORF">C725_0646</name>
</gene>
<evidence type="ECO:0000256" key="7">
    <source>
        <dbReference type="ARBA" id="ARBA00022723"/>
    </source>
</evidence>
<dbReference type="EC" id="3.5.2.6" evidence="6"/>
<keyword evidence="9" id="KW-0574">Periplasm</keyword>
<dbReference type="Proteomes" id="UP000011717">
    <property type="component" value="Unassembled WGS sequence"/>
</dbReference>
<comment type="subunit">
    <text evidence="5">Monomer.</text>
</comment>
<dbReference type="Pfam" id="PF00753">
    <property type="entry name" value="Lactamase_B"/>
    <property type="match status" value="1"/>
</dbReference>
<evidence type="ECO:0000313" key="14">
    <source>
        <dbReference type="EMBL" id="EMD83674.1"/>
    </source>
</evidence>
<evidence type="ECO:0000256" key="8">
    <source>
        <dbReference type="ARBA" id="ARBA00022729"/>
    </source>
</evidence>
<keyword evidence="15" id="KW-1185">Reference proteome</keyword>
<dbReference type="GO" id="GO:0017001">
    <property type="term" value="P:antibiotic catabolic process"/>
    <property type="evidence" value="ECO:0007669"/>
    <property type="project" value="UniProtKB-ARBA"/>
</dbReference>
<keyword evidence="11" id="KW-0862">Zinc</keyword>
<keyword evidence="10" id="KW-0378">Hydrolase</keyword>
<dbReference type="Gene3D" id="3.60.15.10">
    <property type="entry name" value="Ribonuclease Z/Hydroxyacylglutathione hydrolase-like"/>
    <property type="match status" value="1"/>
</dbReference>
<dbReference type="RefSeq" id="WP_008600118.1">
    <property type="nucleotide sequence ID" value="NZ_AMRV01000002.1"/>
</dbReference>
<evidence type="ECO:0000256" key="2">
    <source>
        <dbReference type="ARBA" id="ARBA00001947"/>
    </source>
</evidence>
<protein>
    <recommendedName>
        <fullName evidence="6">beta-lactamase</fullName>
        <ecNumber evidence="6">3.5.2.6</ecNumber>
    </recommendedName>
</protein>
<dbReference type="InterPro" id="IPR050855">
    <property type="entry name" value="NDM-1-like"/>
</dbReference>
<dbReference type="PANTHER" id="PTHR42951">
    <property type="entry name" value="METALLO-BETA-LACTAMASE DOMAIN-CONTAINING"/>
    <property type="match status" value="1"/>
</dbReference>
<evidence type="ECO:0000256" key="12">
    <source>
        <dbReference type="ARBA" id="ARBA00023251"/>
    </source>
</evidence>
<evidence type="ECO:0000256" key="9">
    <source>
        <dbReference type="ARBA" id="ARBA00022764"/>
    </source>
</evidence>
<dbReference type="InterPro" id="IPR036866">
    <property type="entry name" value="RibonucZ/Hydroxyglut_hydro"/>
</dbReference>
<evidence type="ECO:0000313" key="15">
    <source>
        <dbReference type="Proteomes" id="UP000011717"/>
    </source>
</evidence>
<evidence type="ECO:0000256" key="4">
    <source>
        <dbReference type="ARBA" id="ARBA00005250"/>
    </source>
</evidence>
<keyword evidence="8" id="KW-0732">Signal</keyword>
<evidence type="ECO:0000256" key="3">
    <source>
        <dbReference type="ARBA" id="ARBA00004418"/>
    </source>
</evidence>
<dbReference type="EMBL" id="AMRV01000002">
    <property type="protein sequence ID" value="EMD83674.1"/>
    <property type="molecule type" value="Genomic_DNA"/>
</dbReference>
<evidence type="ECO:0000256" key="1">
    <source>
        <dbReference type="ARBA" id="ARBA00001526"/>
    </source>
</evidence>
<dbReference type="AlphaFoldDB" id="M2TAQ1"/>
<dbReference type="OrthoDB" id="420651at2"/>